<evidence type="ECO:0000256" key="1">
    <source>
        <dbReference type="SAM" id="Phobius"/>
    </source>
</evidence>
<protein>
    <submittedName>
        <fullName evidence="2">P4 protein</fullName>
    </submittedName>
</protein>
<accession>A0A7D7LHV3</accession>
<evidence type="ECO:0000313" key="2">
    <source>
        <dbReference type="EMBL" id="QMS92528.1"/>
    </source>
</evidence>
<name>A0A7D7LHV3_9RHAB</name>
<dbReference type="EMBL" id="MT302543">
    <property type="protein sequence ID" value="QMS92528.1"/>
    <property type="molecule type" value="Viral_cRNA"/>
</dbReference>
<sequence>MEGQCREYRGPWYTQCKVWACVATIIILLVCCYVFLFDMLSPEISVDELLDTEDYTYNTGPVPLYEQWLNFWLPGDRDE</sequence>
<feature type="transmembrane region" description="Helical" evidence="1">
    <location>
        <begin position="17"/>
        <end position="36"/>
    </location>
</feature>
<keyword evidence="1" id="KW-0812">Transmembrane</keyword>
<proteinExistence type="predicted"/>
<gene>
    <name evidence="2" type="primary">P4</name>
</gene>
<keyword evidence="1" id="KW-1133">Transmembrane helix</keyword>
<organism evidence="2">
    <name type="scientific">Citrus-associated rhabdovirus</name>
    <dbReference type="NCBI Taxonomy" id="2754374"/>
    <lineage>
        <taxon>Viruses</taxon>
        <taxon>Riboviria</taxon>
        <taxon>Orthornavirae</taxon>
        <taxon>Negarnaviricota</taxon>
        <taxon>Haploviricotina</taxon>
        <taxon>Monjiviricetes</taxon>
        <taxon>Mononegavirales</taxon>
        <taxon>Rhabdoviridae</taxon>
        <taxon>Betarhabdovirinae</taxon>
        <taxon>Betacytorhabdovirus</taxon>
        <taxon>Betacytorhabdovirus caricae</taxon>
        <taxon>Cytorhabdovirus caricae</taxon>
    </lineage>
</organism>
<reference evidence="2" key="1">
    <citation type="journal article" date="2020" name="Phytopathology">
        <title>Natural defect of a plant rhabdovirus glycoprotein gene: a case study of virus-plant co-evolution.</title>
        <authorList>
            <person name="Zhang S."/>
            <person name="Huang A."/>
            <person name="Zhou X."/>
            <person name="Li Z."/>
            <person name="Dietzgen R.G."/>
            <person name="Zhou C.Y."/>
            <person name="Cao M."/>
        </authorList>
    </citation>
    <scope>NUCLEOTIDE SEQUENCE</scope>
    <source>
        <strain evidence="2">PF3</strain>
    </source>
</reference>
<keyword evidence="1" id="KW-0472">Membrane</keyword>